<evidence type="ECO:0000256" key="4">
    <source>
        <dbReference type="ARBA" id="ARBA00022857"/>
    </source>
</evidence>
<dbReference type="PRINTS" id="PR00411">
    <property type="entry name" value="PNDRDTASEI"/>
</dbReference>
<feature type="binding site" evidence="9">
    <location>
        <begin position="166"/>
        <end position="173"/>
    </location>
    <ligand>
        <name>NAD(+)</name>
        <dbReference type="ChEBI" id="CHEBI:57540"/>
    </ligand>
</feature>
<dbReference type="PANTHER" id="PTHR43014">
    <property type="entry name" value="MERCURIC REDUCTASE"/>
    <property type="match status" value="1"/>
</dbReference>
<dbReference type="GO" id="GO:0050660">
    <property type="term" value="F:flavin adenine dinucleotide binding"/>
    <property type="evidence" value="ECO:0007669"/>
    <property type="project" value="TreeGrafter"/>
</dbReference>
<dbReference type="InterPro" id="IPR023753">
    <property type="entry name" value="FAD/NAD-binding_dom"/>
</dbReference>
<organism evidence="15 16">
    <name type="scientific">Lentilactobacillus parabuchneri</name>
    <dbReference type="NCBI Taxonomy" id="152331"/>
    <lineage>
        <taxon>Bacteria</taxon>
        <taxon>Bacillati</taxon>
        <taxon>Bacillota</taxon>
        <taxon>Bacilli</taxon>
        <taxon>Lactobacillales</taxon>
        <taxon>Lactobacillaceae</taxon>
        <taxon>Lentilactobacillus</taxon>
    </lineage>
</organism>
<dbReference type="GO" id="GO:0016152">
    <property type="term" value="F:mercury (II) reductase (NADP+) activity"/>
    <property type="evidence" value="ECO:0007669"/>
    <property type="project" value="UniProtKB-EC"/>
</dbReference>
<dbReference type="GO" id="GO:0003955">
    <property type="term" value="F:NAD(P)H dehydrogenase (quinone) activity"/>
    <property type="evidence" value="ECO:0007669"/>
    <property type="project" value="TreeGrafter"/>
</dbReference>
<dbReference type="Pfam" id="PF02852">
    <property type="entry name" value="Pyr_redox_dim"/>
    <property type="match status" value="1"/>
</dbReference>
<dbReference type="SUPFAM" id="SSF51905">
    <property type="entry name" value="FAD/NAD(P)-binding domain"/>
    <property type="match status" value="1"/>
</dbReference>
<dbReference type="AlphaFoldDB" id="A0A1X1FB60"/>
<evidence type="ECO:0000256" key="5">
    <source>
        <dbReference type="ARBA" id="ARBA00023002"/>
    </source>
</evidence>
<keyword evidence="16" id="KW-1185">Reference proteome</keyword>
<dbReference type="PANTHER" id="PTHR43014:SF4">
    <property type="entry name" value="PYRIDINE NUCLEOTIDE-DISULFIDE OXIDOREDUCTASE RCLA-RELATED"/>
    <property type="match status" value="1"/>
</dbReference>
<proteinExistence type="inferred from homology"/>
<name>A0A1X1FB60_9LACO</name>
<dbReference type="InterPro" id="IPR016156">
    <property type="entry name" value="FAD/NAD-linked_Rdtase_dimer_sf"/>
</dbReference>
<evidence type="ECO:0000256" key="3">
    <source>
        <dbReference type="ARBA" id="ARBA00022827"/>
    </source>
</evidence>
<keyword evidence="2 11" id="KW-0285">Flavoprotein</keyword>
<dbReference type="EC" id="1.16.1.1" evidence="15"/>
<evidence type="ECO:0000259" key="14">
    <source>
        <dbReference type="Pfam" id="PF07992"/>
    </source>
</evidence>
<evidence type="ECO:0000256" key="9">
    <source>
        <dbReference type="PIRSR" id="PIRSR000350-3"/>
    </source>
</evidence>
<dbReference type="EMBL" id="MSBD01000059">
    <property type="protein sequence ID" value="ORN24555.1"/>
    <property type="molecule type" value="Genomic_DNA"/>
</dbReference>
<reference evidence="15 16" key="1">
    <citation type="journal article" date="2017" name="Front. Microbiol.">
        <title>The Histidine Decarboxylase Gene Cluster of Lactobacillus parabuchneri Was Gained by Horizontal Gene Transfer and Is Mobile within the Species.</title>
        <authorList>
            <person name="Wuthrich D."/>
            <person name="Berthoud H."/>
            <person name="Wechsler D."/>
            <person name="Eugster E."/>
            <person name="Irmler S."/>
            <person name="Bruggmann R."/>
        </authorList>
    </citation>
    <scope>NUCLEOTIDE SEQUENCE [LARGE SCALE GENOMIC DNA]</scope>
    <source>
        <strain evidence="15 16">FAM23169</strain>
    </source>
</reference>
<feature type="binding site" evidence="9">
    <location>
        <position position="297"/>
    </location>
    <ligand>
        <name>FAD</name>
        <dbReference type="ChEBI" id="CHEBI:57692"/>
    </ligand>
</feature>
<dbReference type="Gene3D" id="3.30.390.30">
    <property type="match status" value="1"/>
</dbReference>
<evidence type="ECO:0000313" key="15">
    <source>
        <dbReference type="EMBL" id="ORN24555.1"/>
    </source>
</evidence>
<evidence type="ECO:0000259" key="13">
    <source>
        <dbReference type="Pfam" id="PF02852"/>
    </source>
</evidence>
<evidence type="ECO:0000256" key="10">
    <source>
        <dbReference type="PIRSR" id="PIRSR000350-4"/>
    </source>
</evidence>
<feature type="domain" description="FAD/NAD(P)-binding" evidence="14">
    <location>
        <begin position="6"/>
        <end position="308"/>
    </location>
</feature>
<dbReference type="Pfam" id="PF07992">
    <property type="entry name" value="Pyr_redox_2"/>
    <property type="match status" value="1"/>
</dbReference>
<keyword evidence="4" id="KW-0521">NADP</keyword>
<evidence type="ECO:0000256" key="8">
    <source>
        <dbReference type="PIRSR" id="PIRSR000350-2"/>
    </source>
</evidence>
<dbReference type="PRINTS" id="PR00368">
    <property type="entry name" value="FADPNR"/>
</dbReference>
<comment type="cofactor">
    <cofactor evidence="9">
        <name>FAD</name>
        <dbReference type="ChEBI" id="CHEBI:57692"/>
    </cofactor>
    <text evidence="9">Binds 1 FAD per subunit.</text>
</comment>
<keyword evidence="7 11" id="KW-0676">Redox-active center</keyword>
<evidence type="ECO:0000256" key="2">
    <source>
        <dbReference type="ARBA" id="ARBA00022630"/>
    </source>
</evidence>
<feature type="disulfide bond" description="Redox-active" evidence="10">
    <location>
        <begin position="43"/>
        <end position="48"/>
    </location>
</feature>
<feature type="binding site" evidence="9">
    <location>
        <position position="256"/>
    </location>
    <ligand>
        <name>NAD(+)</name>
        <dbReference type="ChEBI" id="CHEBI:57540"/>
    </ligand>
</feature>
<feature type="binding site" evidence="9">
    <location>
        <position position="52"/>
    </location>
    <ligand>
        <name>FAD</name>
        <dbReference type="ChEBI" id="CHEBI:57692"/>
    </ligand>
</feature>
<evidence type="ECO:0000256" key="1">
    <source>
        <dbReference type="ARBA" id="ARBA00007532"/>
    </source>
</evidence>
<dbReference type="Proteomes" id="UP000193009">
    <property type="component" value="Unassembled WGS sequence"/>
</dbReference>
<dbReference type="GO" id="GO:0016668">
    <property type="term" value="F:oxidoreductase activity, acting on a sulfur group of donors, NAD(P) as acceptor"/>
    <property type="evidence" value="ECO:0007669"/>
    <property type="project" value="InterPro"/>
</dbReference>
<evidence type="ECO:0000256" key="11">
    <source>
        <dbReference type="RuleBase" id="RU003691"/>
    </source>
</evidence>
<evidence type="ECO:0000256" key="12">
    <source>
        <dbReference type="SAM" id="MobiDB-lite"/>
    </source>
</evidence>
<dbReference type="Gene3D" id="3.50.50.60">
    <property type="entry name" value="FAD/NAD(P)-binding domain"/>
    <property type="match status" value="2"/>
</dbReference>
<dbReference type="PROSITE" id="PS00076">
    <property type="entry name" value="PYRIDINE_REDOX_1"/>
    <property type="match status" value="1"/>
</dbReference>
<dbReference type="RefSeq" id="WP_084989322.1">
    <property type="nucleotide sequence ID" value="NZ_MSAV01000071.1"/>
</dbReference>
<keyword evidence="5 11" id="KW-0560">Oxidoreductase</keyword>
<evidence type="ECO:0000256" key="7">
    <source>
        <dbReference type="ARBA" id="ARBA00023284"/>
    </source>
</evidence>
<evidence type="ECO:0000313" key="16">
    <source>
        <dbReference type="Proteomes" id="UP000193009"/>
    </source>
</evidence>
<sequence>MDKFKNIIIGFGKAGKTLAKYLAQHDETVLLIERSKQMYGGTCINVGCLPSKNLILNGQRGLDFTTAVNKRGEMTRQLRDKNYHMVADEPLATIWDGSARFIDNYVLAVVMSDGTTKKVRGERIFINTGAVPNWPSIPGLEFGQRIFTSKEAMELEKQPKRLAIIGGGYIGLEFAGMFNSFGTHVTIFDQHTRLLEREDPDIATEVVADLTDAGIEIKPETQLTQVKDNGEKVTLYYQQGDQSNTAEFDAVLVAVGRRPNISSLGLENTDIALTNRGAIQVDDHLRTTVQNIWALGDVNGGPMFTYVSLDDFRIIVDQLFDKGDRSTADRMVIPTASFLNPPLANVGLNERQAKSAGYDLQTFKLSVKAIPKARVLEDQRGLYKVIVDQKTHLILGATLYAAEAHETINLIALAMKAKLPYERLRDMIYTHPTMSEALNDLFKTPVVKSQRPRNTKPTSESRKQSRNHR</sequence>
<comment type="similarity">
    <text evidence="1 11">Belongs to the class-I pyridine nucleotide-disulfide oxidoreductase family.</text>
</comment>
<dbReference type="InterPro" id="IPR036188">
    <property type="entry name" value="FAD/NAD-bd_sf"/>
</dbReference>
<dbReference type="PIRSF" id="PIRSF000350">
    <property type="entry name" value="Mercury_reductase_MerA"/>
    <property type="match status" value="1"/>
</dbReference>
<feature type="active site" description="Proton acceptor" evidence="8">
    <location>
        <position position="431"/>
    </location>
</feature>
<dbReference type="InterPro" id="IPR001100">
    <property type="entry name" value="Pyr_nuc-diS_OxRdtase"/>
</dbReference>
<feature type="domain" description="Pyridine nucleotide-disulphide oxidoreductase dimerisation" evidence="13">
    <location>
        <begin position="333"/>
        <end position="440"/>
    </location>
</feature>
<accession>A0A1X1FB60</accession>
<protein>
    <submittedName>
        <fullName evidence="15">Mercuric reductase</fullName>
        <ecNumber evidence="15">1.16.1.1</ecNumber>
    </submittedName>
</protein>
<keyword evidence="9" id="KW-0547">Nucleotide-binding</keyword>
<dbReference type="OrthoDB" id="9800167at2"/>
<gene>
    <name evidence="15" type="ORF">FAM23169_02582</name>
</gene>
<keyword evidence="9" id="KW-0520">NAD</keyword>
<dbReference type="InterPro" id="IPR012999">
    <property type="entry name" value="Pyr_OxRdtase_I_AS"/>
</dbReference>
<keyword evidence="3 9" id="KW-0274">FAD</keyword>
<evidence type="ECO:0000256" key="6">
    <source>
        <dbReference type="ARBA" id="ARBA00023157"/>
    </source>
</evidence>
<dbReference type="FunFam" id="3.30.390.30:FF:000001">
    <property type="entry name" value="Dihydrolipoyl dehydrogenase"/>
    <property type="match status" value="1"/>
</dbReference>
<dbReference type="SUPFAM" id="SSF55424">
    <property type="entry name" value="FAD/NAD-linked reductases, dimerisation (C-terminal) domain"/>
    <property type="match status" value="1"/>
</dbReference>
<keyword evidence="6" id="KW-1015">Disulfide bond</keyword>
<comment type="caution">
    <text evidence="15">The sequence shown here is derived from an EMBL/GenBank/DDBJ whole genome shotgun (WGS) entry which is preliminary data.</text>
</comment>
<feature type="region of interest" description="Disordered" evidence="12">
    <location>
        <begin position="440"/>
        <end position="469"/>
    </location>
</feature>
<dbReference type="InterPro" id="IPR004099">
    <property type="entry name" value="Pyr_nucl-diS_OxRdtase_dimer"/>
</dbReference>